<dbReference type="AlphaFoldDB" id="A0A4U1D0Q8"/>
<dbReference type="CDD" id="cd00077">
    <property type="entry name" value="HDc"/>
    <property type="match status" value="1"/>
</dbReference>
<gene>
    <name evidence="3" type="ORF">FA727_21065</name>
</gene>
<dbReference type="SMART" id="SM00471">
    <property type="entry name" value="HDc"/>
    <property type="match status" value="1"/>
</dbReference>
<feature type="domain" description="HD-GYP" evidence="2">
    <location>
        <begin position="115"/>
        <end position="295"/>
    </location>
</feature>
<dbReference type="PANTHER" id="PTHR43155:SF2">
    <property type="entry name" value="CYCLIC DI-GMP PHOSPHODIESTERASE PA4108"/>
    <property type="match status" value="1"/>
</dbReference>
<protein>
    <submittedName>
        <fullName evidence="3">HD domain-containing protein</fullName>
    </submittedName>
</protein>
<keyword evidence="4" id="KW-1185">Reference proteome</keyword>
<evidence type="ECO:0000313" key="3">
    <source>
        <dbReference type="EMBL" id="TKC14737.1"/>
    </source>
</evidence>
<dbReference type="InterPro" id="IPR037522">
    <property type="entry name" value="HD_GYP_dom"/>
</dbReference>
<dbReference type="EMBL" id="SWBM01000008">
    <property type="protein sequence ID" value="TKC14737.1"/>
    <property type="molecule type" value="Genomic_DNA"/>
</dbReference>
<evidence type="ECO:0000259" key="1">
    <source>
        <dbReference type="PROSITE" id="PS51831"/>
    </source>
</evidence>
<dbReference type="RefSeq" id="WP_136833462.1">
    <property type="nucleotide sequence ID" value="NZ_SWBM01000008.1"/>
</dbReference>
<dbReference type="Gene3D" id="1.10.3210.10">
    <property type="entry name" value="Hypothetical protein af1432"/>
    <property type="match status" value="1"/>
</dbReference>
<accession>A0A4U1D0Q8</accession>
<dbReference type="Pfam" id="PF13487">
    <property type="entry name" value="HD_5"/>
    <property type="match status" value="1"/>
</dbReference>
<dbReference type="InterPro" id="IPR006674">
    <property type="entry name" value="HD_domain"/>
</dbReference>
<name>A0A4U1D0Q8_9BACI</name>
<dbReference type="Proteomes" id="UP000307756">
    <property type="component" value="Unassembled WGS sequence"/>
</dbReference>
<dbReference type="PANTHER" id="PTHR43155">
    <property type="entry name" value="CYCLIC DI-GMP PHOSPHODIESTERASE PA4108-RELATED"/>
    <property type="match status" value="1"/>
</dbReference>
<dbReference type="InterPro" id="IPR006675">
    <property type="entry name" value="HDIG_dom"/>
</dbReference>
<comment type="caution">
    <text evidence="3">The sequence shown here is derived from an EMBL/GenBank/DDBJ whole genome shotgun (WGS) entry which is preliminary data.</text>
</comment>
<sequence length="355" mass="40487">MRLVSLNSCEEGLILARPIFDENNRVLLNEGSILSDAFIRRLKEKKINHLYVISEITEDIGEVNDNISPQLRFETTKKLNDVFSAIKENKTGKKTSIARATTIRNLTDVFDRIMKELMDSKYLLNMLSHMQTTSDEFFEHSINTSLYSICMGKYLGLKQDEIEVLGIGALFHDIGKTQKTESEGSWEMHPEIGFNLLRREPEFNLLIAHCAYQHHENVDGTGFPRGIRGSEIHRFAKIISVAEAFDHLVTKKFLLPHEAMEVILARTFTRYDNTVVDAFKNSVAIYPIGVTVILNSGETGVVVGHNKLHPQRPKVRIFKNSNGQKLSKEEFYDIDLMELLNVMIVKCDAVIERSK</sequence>
<dbReference type="InterPro" id="IPR003607">
    <property type="entry name" value="HD/PDEase_dom"/>
</dbReference>
<evidence type="ECO:0000313" key="4">
    <source>
        <dbReference type="Proteomes" id="UP000307756"/>
    </source>
</evidence>
<feature type="domain" description="HD" evidence="1">
    <location>
        <begin position="137"/>
        <end position="248"/>
    </location>
</feature>
<dbReference type="PROSITE" id="PS51832">
    <property type="entry name" value="HD_GYP"/>
    <property type="match status" value="1"/>
</dbReference>
<dbReference type="PROSITE" id="PS51831">
    <property type="entry name" value="HD"/>
    <property type="match status" value="1"/>
</dbReference>
<dbReference type="OrthoDB" id="9759601at2"/>
<dbReference type="SUPFAM" id="SSF109604">
    <property type="entry name" value="HD-domain/PDEase-like"/>
    <property type="match status" value="1"/>
</dbReference>
<dbReference type="NCBIfam" id="TIGR00277">
    <property type="entry name" value="HDIG"/>
    <property type="match status" value="1"/>
</dbReference>
<reference evidence="3 4" key="1">
    <citation type="journal article" date="2011" name="J. Microbiol.">
        <title>Bacillus kyonggiensis sp. nov., isolated from soil of a lettuce field.</title>
        <authorList>
            <person name="Dong K."/>
            <person name="Lee S."/>
        </authorList>
    </citation>
    <scope>NUCLEOTIDE SEQUENCE [LARGE SCALE GENOMIC DNA]</scope>
    <source>
        <strain evidence="3 4">NB22</strain>
    </source>
</reference>
<evidence type="ECO:0000259" key="2">
    <source>
        <dbReference type="PROSITE" id="PS51832"/>
    </source>
</evidence>
<organism evidence="3 4">
    <name type="scientific">Robertmurraya kyonggiensis</name>
    <dbReference type="NCBI Taxonomy" id="1037680"/>
    <lineage>
        <taxon>Bacteria</taxon>
        <taxon>Bacillati</taxon>
        <taxon>Bacillota</taxon>
        <taxon>Bacilli</taxon>
        <taxon>Bacillales</taxon>
        <taxon>Bacillaceae</taxon>
        <taxon>Robertmurraya</taxon>
    </lineage>
</organism>
<proteinExistence type="predicted"/>